<proteinExistence type="inferred from homology"/>
<protein>
    <recommendedName>
        <fullName evidence="1">Altered inheritance of mitochondria protein 24, mitochondrial</fullName>
    </recommendedName>
</protein>
<dbReference type="Proteomes" id="UP000766486">
    <property type="component" value="Unassembled WGS sequence"/>
</dbReference>
<dbReference type="InterPro" id="IPR036983">
    <property type="entry name" value="AIM24_sf"/>
</dbReference>
<comment type="subcellular location">
    <subcellularLocation>
        <location evidence="1">Mitochondrion</location>
    </subcellularLocation>
</comment>
<dbReference type="Gene3D" id="3.60.160.10">
    <property type="entry name" value="Mitochondrial biogenesis AIM24"/>
    <property type="match status" value="1"/>
</dbReference>
<evidence type="ECO:0000256" key="2">
    <source>
        <dbReference type="SAM" id="MobiDB-lite"/>
    </source>
</evidence>
<dbReference type="InterPro" id="IPR002838">
    <property type="entry name" value="AIM24"/>
</dbReference>
<comment type="similarity">
    <text evidence="1">Belongs to the AIM24 family.</text>
</comment>
<evidence type="ECO:0000256" key="1">
    <source>
        <dbReference type="RuleBase" id="RU363045"/>
    </source>
</evidence>
<sequence>MSHSEKAILPSGKTQPPPYKDSGLPERAGRFEGGSYTINHCHTSSTLEISLQENGRFISRVEALIHMSKGINLEPEEKFSVRPKDNRDVWMRYMTFLGPGSVTLSPDLLGDILALSINSVMDQGQWSVRTETILAATDGVYGTLVKKEFDLGTFRNSQDFNHYTLYGKGIMWLATYGVVNQVKLGADQNQIVRTNNLVAWSDCLLSPVKLGGKRPSFVEVQGPGTIYIQTRTIEDWKSLVSWAAPK</sequence>
<reference evidence="3 4" key="1">
    <citation type="submission" date="2019-06" db="EMBL/GenBank/DDBJ databases">
        <authorList>
            <person name="Broberg M."/>
        </authorList>
    </citation>
    <scope>NUCLEOTIDE SEQUENCE [LARGE SCALE GENOMIC DNA]</scope>
</reference>
<evidence type="ECO:0000313" key="4">
    <source>
        <dbReference type="Proteomes" id="UP000766486"/>
    </source>
</evidence>
<keyword evidence="4" id="KW-1185">Reference proteome</keyword>
<name>A0ABY6V0K8_BIOOC</name>
<accession>A0ABY6V0K8</accession>
<comment type="caution">
    <text evidence="3">The sequence shown here is derived from an EMBL/GenBank/DDBJ whole genome shotgun (WGS) entry which is preliminary data.</text>
</comment>
<dbReference type="PANTHER" id="PTHR43657:SF1">
    <property type="entry name" value="ALTERED INHERITANCE OF MITOCHONDRIA PROTEIN 24, MITOCHONDRIAL"/>
    <property type="match status" value="1"/>
</dbReference>
<dbReference type="InterPro" id="IPR016031">
    <property type="entry name" value="Trp_RNA-bd_attenuator-like_dom"/>
</dbReference>
<dbReference type="Pfam" id="PF01987">
    <property type="entry name" value="AIM24"/>
    <property type="match status" value="1"/>
</dbReference>
<dbReference type="EMBL" id="CABFNS010000937">
    <property type="protein sequence ID" value="VUC37272.1"/>
    <property type="molecule type" value="Genomic_DNA"/>
</dbReference>
<keyword evidence="1" id="KW-0496">Mitochondrion</keyword>
<dbReference type="SUPFAM" id="SSF51219">
    <property type="entry name" value="TRAP-like"/>
    <property type="match status" value="1"/>
</dbReference>
<evidence type="ECO:0000313" key="3">
    <source>
        <dbReference type="EMBL" id="VUC37272.1"/>
    </source>
</evidence>
<organism evidence="3 4">
    <name type="scientific">Bionectria ochroleuca</name>
    <name type="common">Gliocladium roseum</name>
    <dbReference type="NCBI Taxonomy" id="29856"/>
    <lineage>
        <taxon>Eukaryota</taxon>
        <taxon>Fungi</taxon>
        <taxon>Dikarya</taxon>
        <taxon>Ascomycota</taxon>
        <taxon>Pezizomycotina</taxon>
        <taxon>Sordariomycetes</taxon>
        <taxon>Hypocreomycetidae</taxon>
        <taxon>Hypocreales</taxon>
        <taxon>Bionectriaceae</taxon>
        <taxon>Clonostachys</taxon>
    </lineage>
</organism>
<feature type="region of interest" description="Disordered" evidence="2">
    <location>
        <begin position="1"/>
        <end position="27"/>
    </location>
</feature>
<dbReference type="PANTHER" id="PTHR43657">
    <property type="entry name" value="TRYPTOPHAN RNA-BINDING ATTENUATOR PROTEIN-LIKE PROTEIN"/>
    <property type="match status" value="1"/>
</dbReference>
<gene>
    <name evidence="3" type="ORF">CLO192961_LOCUS466341</name>
</gene>